<reference evidence="2 3" key="1">
    <citation type="submission" date="2021-06" db="EMBL/GenBank/DDBJ databases">
        <title>Caerostris darwini draft genome.</title>
        <authorList>
            <person name="Kono N."/>
            <person name="Arakawa K."/>
        </authorList>
    </citation>
    <scope>NUCLEOTIDE SEQUENCE [LARGE SCALE GENOMIC DNA]</scope>
</reference>
<dbReference type="AlphaFoldDB" id="A0AAV4RSZ5"/>
<dbReference type="EMBL" id="BPLQ01006759">
    <property type="protein sequence ID" value="GIY25033.1"/>
    <property type="molecule type" value="Genomic_DNA"/>
</dbReference>
<dbReference type="InterPro" id="IPR002710">
    <property type="entry name" value="Dilute_dom"/>
</dbReference>
<organism evidence="2 3">
    <name type="scientific">Caerostris darwini</name>
    <dbReference type="NCBI Taxonomy" id="1538125"/>
    <lineage>
        <taxon>Eukaryota</taxon>
        <taxon>Metazoa</taxon>
        <taxon>Ecdysozoa</taxon>
        <taxon>Arthropoda</taxon>
        <taxon>Chelicerata</taxon>
        <taxon>Arachnida</taxon>
        <taxon>Araneae</taxon>
        <taxon>Araneomorphae</taxon>
        <taxon>Entelegynae</taxon>
        <taxon>Araneoidea</taxon>
        <taxon>Araneidae</taxon>
        <taxon>Caerostris</taxon>
    </lineage>
</organism>
<feature type="domain" description="Dilute" evidence="1">
    <location>
        <begin position="1"/>
        <end position="131"/>
    </location>
</feature>
<evidence type="ECO:0000259" key="1">
    <source>
        <dbReference type="PROSITE" id="PS51126"/>
    </source>
</evidence>
<protein>
    <submittedName>
        <fullName evidence="2">Unconventional myosin-Va</fullName>
    </submittedName>
</protein>
<dbReference type="PANTHER" id="PTHR16027">
    <property type="entry name" value="DILUTE DOMAIN-CONTAINING PROTEIN YPR089W"/>
    <property type="match status" value="1"/>
</dbReference>
<comment type="caution">
    <text evidence="2">The sequence shown here is derived from an EMBL/GenBank/DDBJ whole genome shotgun (WGS) entry which is preliminary data.</text>
</comment>
<proteinExistence type="predicted"/>
<dbReference type="InterPro" id="IPR052072">
    <property type="entry name" value="Vascular_dev_regulator"/>
</dbReference>
<gene>
    <name evidence="2" type="primary">Myo5a</name>
    <name evidence="2" type="ORF">CDAR_430001</name>
</gene>
<dbReference type="PROSITE" id="PS51126">
    <property type="entry name" value="DILUTE"/>
    <property type="match status" value="1"/>
</dbReference>
<dbReference type="SMART" id="SM01132">
    <property type="entry name" value="DIL"/>
    <property type="match status" value="1"/>
</dbReference>
<accession>A0AAV4RSZ5</accession>
<evidence type="ECO:0000313" key="2">
    <source>
        <dbReference type="EMBL" id="GIY25033.1"/>
    </source>
</evidence>
<evidence type="ECO:0000313" key="3">
    <source>
        <dbReference type="Proteomes" id="UP001054837"/>
    </source>
</evidence>
<name>A0AAV4RSZ5_9ARAC</name>
<dbReference type="Pfam" id="PF01843">
    <property type="entry name" value="DIL"/>
    <property type="match status" value="1"/>
</dbReference>
<dbReference type="PANTHER" id="PTHR16027:SF6">
    <property type="entry name" value="DILUTE DOMAIN-CONTAINING PROTEIN"/>
    <property type="match status" value="1"/>
</dbReference>
<keyword evidence="3" id="KW-1185">Reference proteome</keyword>
<sequence length="185" mass="21414">MFLHGYQLAISFSCSTSFVLKKSLNNLLLRKDMSLTKGMQIRYNLSHLEQWCRDLHMQHSEVIETLQPIVQASQLLQARKTDEDVQSISDMCDKLTTSQIVKILNLYTPADEYEERVPISFIRKMQQCLAKRDEQSQLVASGPSTLLMDTKYAFPIRFPFNPSNIQLEDIVLPDCLDLHHILRKV</sequence>
<dbReference type="Proteomes" id="UP001054837">
    <property type="component" value="Unassembled WGS sequence"/>
</dbReference>
<dbReference type="GO" id="GO:0051020">
    <property type="term" value="F:GTPase binding"/>
    <property type="evidence" value="ECO:0007669"/>
    <property type="project" value="TreeGrafter"/>
</dbReference>